<keyword evidence="12 16" id="KW-0233">DNA recombination</keyword>
<evidence type="ECO:0000256" key="9">
    <source>
        <dbReference type="ARBA" id="ARBA00022771"/>
    </source>
</evidence>
<comment type="function">
    <text evidence="16">Acts in a DNA repair pathway for removal of UV-induced DNA damage that is distinct from classical nucleotide excision repair and in repair of ionizing radiation damage. Functions in homologous recombination repair of DNA double strand breaks and in recovery of stalled replication forks.</text>
</comment>
<feature type="domain" description="RING-type" evidence="18">
    <location>
        <begin position="198"/>
        <end position="240"/>
    </location>
</feature>
<evidence type="ECO:0000256" key="12">
    <source>
        <dbReference type="ARBA" id="ARBA00023172"/>
    </source>
</evidence>
<evidence type="ECO:0000256" key="2">
    <source>
        <dbReference type="ARBA" id="ARBA00004123"/>
    </source>
</evidence>
<dbReference type="Pfam" id="PF07574">
    <property type="entry name" value="SMC_Nse1"/>
    <property type="match status" value="1"/>
</dbReference>
<evidence type="ECO:0000256" key="13">
    <source>
        <dbReference type="ARBA" id="ARBA00023204"/>
    </source>
</evidence>
<dbReference type="Gene3D" id="3.90.1150.220">
    <property type="match status" value="1"/>
</dbReference>
<dbReference type="Proteomes" id="UP000053477">
    <property type="component" value="Unassembled WGS sequence"/>
</dbReference>
<evidence type="ECO:0000256" key="16">
    <source>
        <dbReference type="RuleBase" id="RU368018"/>
    </source>
</evidence>
<dbReference type="GO" id="GO:0030915">
    <property type="term" value="C:Smc5-Smc6 complex"/>
    <property type="evidence" value="ECO:0007669"/>
    <property type="project" value="UniProtKB-UniRule"/>
</dbReference>
<dbReference type="EC" id="2.3.2.27" evidence="4 16"/>
<feature type="region of interest" description="Disordered" evidence="17">
    <location>
        <begin position="266"/>
        <end position="332"/>
    </location>
</feature>
<dbReference type="AlphaFoldDB" id="A0A0H2RKU4"/>
<dbReference type="InterPro" id="IPR014857">
    <property type="entry name" value="Nse1_RING_C4HC3-type"/>
</dbReference>
<evidence type="ECO:0000256" key="10">
    <source>
        <dbReference type="ARBA" id="ARBA00022786"/>
    </source>
</evidence>
<comment type="catalytic activity">
    <reaction evidence="1 16">
        <text>S-ubiquitinyl-[E2 ubiquitin-conjugating enzyme]-L-cysteine + [acceptor protein]-L-lysine = [E2 ubiquitin-conjugating enzyme]-L-cysteine + N(6)-ubiquitinyl-[acceptor protein]-L-lysine.</text>
        <dbReference type="EC" id="2.3.2.27"/>
    </reaction>
</comment>
<dbReference type="SUPFAM" id="SSF57850">
    <property type="entry name" value="RING/U-box"/>
    <property type="match status" value="1"/>
</dbReference>
<dbReference type="FunFam" id="1.10.10.10:FF:000270">
    <property type="entry name" value="Non-structural maintenance of chromosomes element 1 homolog"/>
    <property type="match status" value="1"/>
</dbReference>
<dbReference type="OrthoDB" id="185455at2759"/>
<dbReference type="Gene3D" id="1.10.10.10">
    <property type="entry name" value="Winged helix-like DNA-binding domain superfamily/Winged helix DNA-binding domain"/>
    <property type="match status" value="1"/>
</dbReference>
<dbReference type="GO" id="GO:0008270">
    <property type="term" value="F:zinc ion binding"/>
    <property type="evidence" value="ECO:0007669"/>
    <property type="project" value="UniProtKB-KW"/>
</dbReference>
<evidence type="ECO:0000313" key="20">
    <source>
        <dbReference type="Proteomes" id="UP000053477"/>
    </source>
</evidence>
<keyword evidence="6 16" id="KW-0808">Transferase</keyword>
<evidence type="ECO:0000256" key="11">
    <source>
        <dbReference type="ARBA" id="ARBA00022833"/>
    </source>
</evidence>
<evidence type="ECO:0000256" key="17">
    <source>
        <dbReference type="SAM" id="MobiDB-lite"/>
    </source>
</evidence>
<evidence type="ECO:0000256" key="15">
    <source>
        <dbReference type="PROSITE-ProRule" id="PRU00175"/>
    </source>
</evidence>
<keyword evidence="7 16" id="KW-0479">Metal-binding</keyword>
<feature type="compositionally biased region" description="Acidic residues" evidence="17">
    <location>
        <begin position="271"/>
        <end position="285"/>
    </location>
</feature>
<dbReference type="STRING" id="27342.A0A0H2RKU4"/>
<dbReference type="PANTHER" id="PTHR20973">
    <property type="entry name" value="NON-SMC ELEMENT 1-RELATED"/>
    <property type="match status" value="1"/>
</dbReference>
<feature type="compositionally biased region" description="Polar residues" evidence="17">
    <location>
        <begin position="287"/>
        <end position="305"/>
    </location>
</feature>
<dbReference type="InterPro" id="IPR001841">
    <property type="entry name" value="Znf_RING"/>
</dbReference>
<keyword evidence="20" id="KW-1185">Reference proteome</keyword>
<dbReference type="PROSITE" id="PS50089">
    <property type="entry name" value="ZF_RING_2"/>
    <property type="match status" value="1"/>
</dbReference>
<dbReference type="GO" id="GO:0005634">
    <property type="term" value="C:nucleus"/>
    <property type="evidence" value="ECO:0007669"/>
    <property type="project" value="UniProtKB-SubCell"/>
</dbReference>
<dbReference type="Pfam" id="PF08746">
    <property type="entry name" value="zf-RING-like"/>
    <property type="match status" value="1"/>
</dbReference>
<evidence type="ECO:0000256" key="1">
    <source>
        <dbReference type="ARBA" id="ARBA00000900"/>
    </source>
</evidence>
<dbReference type="InterPro" id="IPR011513">
    <property type="entry name" value="Nse1"/>
</dbReference>
<dbReference type="GO" id="GO:0000724">
    <property type="term" value="P:double-strand break repair via homologous recombination"/>
    <property type="evidence" value="ECO:0007669"/>
    <property type="project" value="TreeGrafter"/>
</dbReference>
<organism evidence="19 20">
    <name type="scientific">Schizopora paradoxa</name>
    <dbReference type="NCBI Taxonomy" id="27342"/>
    <lineage>
        <taxon>Eukaryota</taxon>
        <taxon>Fungi</taxon>
        <taxon>Dikarya</taxon>
        <taxon>Basidiomycota</taxon>
        <taxon>Agaricomycotina</taxon>
        <taxon>Agaricomycetes</taxon>
        <taxon>Hymenochaetales</taxon>
        <taxon>Schizoporaceae</taxon>
        <taxon>Schizopora</taxon>
    </lineage>
</organism>
<dbReference type="Gene3D" id="3.30.40.10">
    <property type="entry name" value="Zinc/RING finger domain, C3HC4 (zinc finger)"/>
    <property type="match status" value="1"/>
</dbReference>
<keyword evidence="14 16" id="KW-0539">Nucleus</keyword>
<dbReference type="PANTHER" id="PTHR20973:SF0">
    <property type="entry name" value="NON-STRUCTURAL MAINTENANCE OF CHROMOSOMES ELEMENT 1 HOMOLOG"/>
    <property type="match status" value="1"/>
</dbReference>
<comment type="subunit">
    <text evidence="16">Component of the Smc5-Smc6 complex.</text>
</comment>
<dbReference type="InParanoid" id="A0A0H2RKU4"/>
<name>A0A0H2RKU4_9AGAM</name>
<feature type="compositionally biased region" description="Basic residues" evidence="17">
    <location>
        <begin position="319"/>
        <end position="332"/>
    </location>
</feature>
<comment type="similarity">
    <text evidence="3 16">Belongs to the NSE1 family.</text>
</comment>
<dbReference type="InterPro" id="IPR013083">
    <property type="entry name" value="Znf_RING/FYVE/PHD"/>
</dbReference>
<evidence type="ECO:0000259" key="18">
    <source>
        <dbReference type="PROSITE" id="PS50089"/>
    </source>
</evidence>
<evidence type="ECO:0000256" key="3">
    <source>
        <dbReference type="ARBA" id="ARBA00010258"/>
    </source>
</evidence>
<protein>
    <recommendedName>
        <fullName evidence="5 16">Non-structural maintenance of chromosomes element 1 homolog</fullName>
        <ecNumber evidence="4 16">2.3.2.27</ecNumber>
    </recommendedName>
</protein>
<evidence type="ECO:0000256" key="6">
    <source>
        <dbReference type="ARBA" id="ARBA00022679"/>
    </source>
</evidence>
<reference evidence="19 20" key="1">
    <citation type="submission" date="2015-04" db="EMBL/GenBank/DDBJ databases">
        <title>Complete genome sequence of Schizopora paradoxa KUC8140, a cosmopolitan wood degrader in East Asia.</title>
        <authorList>
            <consortium name="DOE Joint Genome Institute"/>
            <person name="Min B."/>
            <person name="Park H."/>
            <person name="Jang Y."/>
            <person name="Kim J.-J."/>
            <person name="Kim K.H."/>
            <person name="Pangilinan J."/>
            <person name="Lipzen A."/>
            <person name="Riley R."/>
            <person name="Grigoriev I.V."/>
            <person name="Spatafora J.W."/>
            <person name="Choi I.-G."/>
        </authorList>
    </citation>
    <scope>NUCLEOTIDE SEQUENCE [LARGE SCALE GENOMIC DNA]</scope>
    <source>
        <strain evidence="19 20">KUC8140</strain>
    </source>
</reference>
<dbReference type="GO" id="GO:0061630">
    <property type="term" value="F:ubiquitin protein ligase activity"/>
    <property type="evidence" value="ECO:0007669"/>
    <property type="project" value="UniProtKB-EC"/>
</dbReference>
<evidence type="ECO:0000313" key="19">
    <source>
        <dbReference type="EMBL" id="KLO12600.1"/>
    </source>
</evidence>
<evidence type="ECO:0000256" key="8">
    <source>
        <dbReference type="ARBA" id="ARBA00022763"/>
    </source>
</evidence>
<sequence>MGREKVSSNDVHRLFLQAVLSRRMMPEKVARTLWVKCKEAVASVGDVNIDAGDTDDGWNAFIDKVQQALNPLDLEFRNMIDDNSNTRVYALLNRKGDDIAQLASDYNPAEIAYFKAVVEQIILSPKYVYSISSLGALRETASIKPSTISKAHAETLLTSFVARGWLAKSARGRYSLAVRSLLELNNYLEKYGDECVDCTICHEKVYKGIMCATPNCKTFLHKQCADTLRRHRRGTCPTCQAAWGEGGAGMKPLGEEAYNGQKEVRRRLNGGDDDDEEEDEEELDGTQDMSQTLPDSEPSQSQGRSQAKRGGRQSEGGKKGKKAGGRSKKRQE</sequence>
<dbReference type="EMBL" id="KQ085974">
    <property type="protein sequence ID" value="KLO12600.1"/>
    <property type="molecule type" value="Genomic_DNA"/>
</dbReference>
<dbReference type="InterPro" id="IPR036388">
    <property type="entry name" value="WH-like_DNA-bd_sf"/>
</dbReference>
<keyword evidence="13 16" id="KW-0234">DNA repair</keyword>
<keyword evidence="8 16" id="KW-0227">DNA damage</keyword>
<proteinExistence type="inferred from homology"/>
<evidence type="ECO:0000256" key="4">
    <source>
        <dbReference type="ARBA" id="ARBA00012483"/>
    </source>
</evidence>
<evidence type="ECO:0000256" key="7">
    <source>
        <dbReference type="ARBA" id="ARBA00022723"/>
    </source>
</evidence>
<accession>A0A0H2RKU4</accession>
<dbReference type="FunCoup" id="A0A0H2RKU4">
    <property type="interactions" value="116"/>
</dbReference>
<evidence type="ECO:0000256" key="5">
    <source>
        <dbReference type="ARBA" id="ARBA00019422"/>
    </source>
</evidence>
<keyword evidence="11 16" id="KW-0862">Zinc</keyword>
<evidence type="ECO:0000256" key="14">
    <source>
        <dbReference type="ARBA" id="ARBA00023242"/>
    </source>
</evidence>
<keyword evidence="10 16" id="KW-0833">Ubl conjugation pathway</keyword>
<comment type="subcellular location">
    <subcellularLocation>
        <location evidence="2 16">Nucleus</location>
    </subcellularLocation>
</comment>
<gene>
    <name evidence="19" type="ORF">SCHPADRAFT_829242</name>
</gene>
<keyword evidence="9 15" id="KW-0863">Zinc-finger</keyword>